<keyword evidence="1" id="KW-0812">Transmembrane</keyword>
<evidence type="ECO:0000313" key="3">
    <source>
        <dbReference type="Proteomes" id="UP001501759"/>
    </source>
</evidence>
<evidence type="ECO:0000313" key="2">
    <source>
        <dbReference type="EMBL" id="GAA5027280.1"/>
    </source>
</evidence>
<keyword evidence="1" id="KW-1133">Transmembrane helix</keyword>
<dbReference type="Proteomes" id="UP001501759">
    <property type="component" value="Unassembled WGS sequence"/>
</dbReference>
<dbReference type="RefSeq" id="WP_345656238.1">
    <property type="nucleotide sequence ID" value="NZ_BAABKB010000030.1"/>
</dbReference>
<proteinExistence type="predicted"/>
<gene>
    <name evidence="2" type="ORF">GCM10023335_63850</name>
</gene>
<keyword evidence="3" id="KW-1185">Reference proteome</keyword>
<dbReference type="EMBL" id="BAABKB010000030">
    <property type="protein sequence ID" value="GAA5027280.1"/>
    <property type="molecule type" value="Genomic_DNA"/>
</dbReference>
<evidence type="ECO:0000256" key="1">
    <source>
        <dbReference type="SAM" id="Phobius"/>
    </source>
</evidence>
<feature type="transmembrane region" description="Helical" evidence="1">
    <location>
        <begin position="64"/>
        <end position="85"/>
    </location>
</feature>
<accession>A0ABP9JBY3</accession>
<name>A0ABP9JBY3_9ACTN</name>
<sequence>MPPYAFLMLLGLPAATAGCWVAFNIRGAADALEALRQRNLDLNALAAGSFAPPAGSTLGLRYRVYGTVAGIGGVVLVLASIAELLTNG</sequence>
<keyword evidence="1" id="KW-0472">Membrane</keyword>
<organism evidence="2 3">
    <name type="scientific">Streptomyces siamensis</name>
    <dbReference type="NCBI Taxonomy" id="1274986"/>
    <lineage>
        <taxon>Bacteria</taxon>
        <taxon>Bacillati</taxon>
        <taxon>Actinomycetota</taxon>
        <taxon>Actinomycetes</taxon>
        <taxon>Kitasatosporales</taxon>
        <taxon>Streptomycetaceae</taxon>
        <taxon>Streptomyces</taxon>
    </lineage>
</organism>
<protein>
    <submittedName>
        <fullName evidence="2">Uncharacterized protein</fullName>
    </submittedName>
</protein>
<reference evidence="3" key="1">
    <citation type="journal article" date="2019" name="Int. J. Syst. Evol. Microbiol.">
        <title>The Global Catalogue of Microorganisms (GCM) 10K type strain sequencing project: providing services to taxonomists for standard genome sequencing and annotation.</title>
        <authorList>
            <consortium name="The Broad Institute Genomics Platform"/>
            <consortium name="The Broad Institute Genome Sequencing Center for Infectious Disease"/>
            <person name="Wu L."/>
            <person name="Ma J."/>
        </authorList>
    </citation>
    <scope>NUCLEOTIDE SEQUENCE [LARGE SCALE GENOMIC DNA]</scope>
    <source>
        <strain evidence="3">JCM 18409</strain>
    </source>
</reference>
<comment type="caution">
    <text evidence="2">The sequence shown here is derived from an EMBL/GenBank/DDBJ whole genome shotgun (WGS) entry which is preliminary data.</text>
</comment>